<keyword evidence="1" id="KW-0479">Metal-binding</keyword>
<dbReference type="PANTHER" id="PTHR10044:SF174">
    <property type="entry name" value="DEATH-ASSOCIATED INHIBITOR OF APOPTOSIS 1"/>
    <property type="match status" value="1"/>
</dbReference>
<organism evidence="3 4">
    <name type="scientific">Matsumuraeses phaseoli granulovirus</name>
    <dbReference type="NCBI Taxonomy" id="2760664"/>
    <lineage>
        <taxon>Viruses</taxon>
        <taxon>Viruses incertae sedis</taxon>
        <taxon>Naldaviricetes</taxon>
        <taxon>Lefavirales</taxon>
        <taxon>Baculoviridae</taxon>
        <taxon>Betabaculovirus</taxon>
        <taxon>Betabaculovirus maphaseoli</taxon>
    </lineage>
</organism>
<gene>
    <name evidence="3" type="primary">iap-3</name>
    <name evidence="3" type="ORF">H4Q86_011</name>
</gene>
<dbReference type="Gene3D" id="1.10.1170.10">
    <property type="entry name" value="Inhibitor Of Apoptosis Protein (2mihbC-IAP-1), Chain A"/>
    <property type="match status" value="2"/>
</dbReference>
<dbReference type="GO" id="GO:0051726">
    <property type="term" value="P:regulation of cell cycle"/>
    <property type="evidence" value="ECO:0007669"/>
    <property type="project" value="TreeGrafter"/>
</dbReference>
<keyword evidence="1" id="KW-0863">Zinc-finger</keyword>
<dbReference type="SMART" id="SM00238">
    <property type="entry name" value="BIR"/>
    <property type="match status" value="2"/>
</dbReference>
<keyword evidence="1" id="KW-0862">Zinc</keyword>
<dbReference type="RefSeq" id="YP_010800729.1">
    <property type="nucleotide sequence ID" value="NC_076905.1"/>
</dbReference>
<dbReference type="GO" id="GO:0008270">
    <property type="term" value="F:zinc ion binding"/>
    <property type="evidence" value="ECO:0007669"/>
    <property type="project" value="UniProtKB-KW"/>
</dbReference>
<reference evidence="3" key="1">
    <citation type="journal article" date="2020" name="Viruses">
        <title>Genome Analysis of a Novel Clade b Betabaculovirus Isolated from the Legume Pest Matsumuraeses phaseoli (Lepidoptera: Tortricidae).</title>
        <authorList>
            <person name="Shu R."/>
            <person name="Meng Q."/>
            <person name="Miao L."/>
            <person name="Liang H."/>
            <person name="Chen J."/>
            <person name="Xu Y."/>
            <person name="Cheng L."/>
            <person name="Jin W."/>
            <person name="Qin Q."/>
            <person name="Zhang H."/>
        </authorList>
    </citation>
    <scope>NUCLEOTIDE SEQUENCE</scope>
    <source>
        <strain evidence="3">IOZ01</strain>
    </source>
</reference>
<feature type="domain" description="RING-type" evidence="2">
    <location>
        <begin position="197"/>
        <end position="232"/>
    </location>
</feature>
<evidence type="ECO:0000259" key="2">
    <source>
        <dbReference type="PROSITE" id="PS50089"/>
    </source>
</evidence>
<dbReference type="PROSITE" id="PS01282">
    <property type="entry name" value="BIR_REPEAT_1"/>
    <property type="match status" value="2"/>
</dbReference>
<dbReference type="GO" id="GO:0090263">
    <property type="term" value="P:positive regulation of canonical Wnt signaling pathway"/>
    <property type="evidence" value="ECO:0007669"/>
    <property type="project" value="TreeGrafter"/>
</dbReference>
<dbReference type="Proteomes" id="UP000829694">
    <property type="component" value="Segment"/>
</dbReference>
<dbReference type="PROSITE" id="PS50143">
    <property type="entry name" value="BIR_REPEAT_2"/>
    <property type="match status" value="2"/>
</dbReference>
<dbReference type="InterPro" id="IPR013083">
    <property type="entry name" value="Znf_RING/FYVE/PHD"/>
</dbReference>
<dbReference type="InterPro" id="IPR050784">
    <property type="entry name" value="IAP"/>
</dbReference>
<keyword evidence="4" id="KW-1185">Reference proteome</keyword>
<dbReference type="EMBL" id="MT844067">
    <property type="protein sequence ID" value="QOD39974.1"/>
    <property type="molecule type" value="Genomic_DNA"/>
</dbReference>
<name>A0AAE7ML78_9BBAC</name>
<sequence>MENEEARLLTFDGWPLTYLSAAQLAKNGFYYLGRSDEVRCAFCKVEIMRWAQGDDPAEDHKKWAPQCPFVKKNTQAEPVSTLPKLGRPVHVNYANELVRLRSFKDWPSVMAQTPDMMSEAGFFYAGTGDKTKCFYCDLKLKDWNVDDDPWKQHARWSPHCAYVNMVKGNDFVQKIITEASCVVKDDVEEVNKDSLSCILCCTEQRNICCLPCRHVVMCAKCVLSTDTCPVCRGCIEDVLRVYIC</sequence>
<dbReference type="GeneID" id="80539375"/>
<dbReference type="PANTHER" id="PTHR10044">
    <property type="entry name" value="INHIBITOR OF APOPTOSIS"/>
    <property type="match status" value="1"/>
</dbReference>
<accession>A0AAE7ML78</accession>
<dbReference type="CDD" id="cd00022">
    <property type="entry name" value="BIR"/>
    <property type="match status" value="2"/>
</dbReference>
<dbReference type="Gene3D" id="3.30.40.10">
    <property type="entry name" value="Zinc/RING finger domain, C3HC4 (zinc finger)"/>
    <property type="match status" value="1"/>
</dbReference>
<dbReference type="SUPFAM" id="SSF57924">
    <property type="entry name" value="Inhibitor of apoptosis (IAP) repeat"/>
    <property type="match status" value="2"/>
</dbReference>
<dbReference type="KEGG" id="vg:80539375"/>
<dbReference type="GO" id="GO:0031398">
    <property type="term" value="P:positive regulation of protein ubiquitination"/>
    <property type="evidence" value="ECO:0007669"/>
    <property type="project" value="TreeGrafter"/>
</dbReference>
<evidence type="ECO:0000313" key="3">
    <source>
        <dbReference type="EMBL" id="QOD39974.1"/>
    </source>
</evidence>
<dbReference type="InterPro" id="IPR001841">
    <property type="entry name" value="Znf_RING"/>
</dbReference>
<proteinExistence type="predicted"/>
<dbReference type="GO" id="GO:0061630">
    <property type="term" value="F:ubiquitin protein ligase activity"/>
    <property type="evidence" value="ECO:0007669"/>
    <property type="project" value="TreeGrafter"/>
</dbReference>
<dbReference type="Pfam" id="PF00653">
    <property type="entry name" value="BIR"/>
    <property type="match status" value="2"/>
</dbReference>
<dbReference type="GO" id="GO:0043027">
    <property type="term" value="F:cysteine-type endopeptidase inhibitor activity involved in apoptotic process"/>
    <property type="evidence" value="ECO:0007669"/>
    <property type="project" value="TreeGrafter"/>
</dbReference>
<evidence type="ECO:0000256" key="1">
    <source>
        <dbReference type="PROSITE-ProRule" id="PRU00175"/>
    </source>
</evidence>
<protein>
    <submittedName>
        <fullName evidence="3">Iap-3</fullName>
    </submittedName>
</protein>
<dbReference type="Pfam" id="PF13920">
    <property type="entry name" value="zf-C3HC4_3"/>
    <property type="match status" value="1"/>
</dbReference>
<dbReference type="PROSITE" id="PS50089">
    <property type="entry name" value="ZF_RING_2"/>
    <property type="match status" value="1"/>
</dbReference>
<evidence type="ECO:0000313" key="4">
    <source>
        <dbReference type="Proteomes" id="UP000829694"/>
    </source>
</evidence>
<dbReference type="InterPro" id="IPR001370">
    <property type="entry name" value="BIR_rpt"/>
</dbReference>